<sequence>MTTINQKEYLKKYLGIGRAPGEKKKNGRKKKSLEISKLKIIDDDAEVLISQEIQDDISAANEDAPQIVAVIDERPPSLRIDEQTKNNLWAPIGETSVNTDYQSLKLSHSFKLNKQTKSTSGIPINLNNSNRLKLDIYSVNNYSKVKVENEFDSSVRNRTEDHSPPRKRERNDDHSPPRRRNKADDILPTPIRGK</sequence>
<dbReference type="PANTHER" id="PTHR31809:SF0">
    <property type="entry name" value="BUD13 HOMOLOG"/>
    <property type="match status" value="1"/>
</dbReference>
<evidence type="ECO:0000313" key="2">
    <source>
        <dbReference type="EMBL" id="KAJ8950139.1"/>
    </source>
</evidence>
<proteinExistence type="predicted"/>
<feature type="compositionally biased region" description="Basic and acidic residues" evidence="1">
    <location>
        <begin position="153"/>
        <end position="176"/>
    </location>
</feature>
<dbReference type="GO" id="GO:0003723">
    <property type="term" value="F:RNA binding"/>
    <property type="evidence" value="ECO:0007669"/>
    <property type="project" value="TreeGrafter"/>
</dbReference>
<dbReference type="GO" id="GO:0000398">
    <property type="term" value="P:mRNA splicing, via spliceosome"/>
    <property type="evidence" value="ECO:0007669"/>
    <property type="project" value="TreeGrafter"/>
</dbReference>
<accession>A0AAV8YGW6</accession>
<comment type="caution">
    <text evidence="2">The sequence shown here is derived from an EMBL/GenBank/DDBJ whole genome shotgun (WGS) entry which is preliminary data.</text>
</comment>
<dbReference type="Proteomes" id="UP001162156">
    <property type="component" value="Unassembled WGS sequence"/>
</dbReference>
<dbReference type="GO" id="GO:0070274">
    <property type="term" value="C:RES complex"/>
    <property type="evidence" value="ECO:0007669"/>
    <property type="project" value="TreeGrafter"/>
</dbReference>
<protein>
    <submittedName>
        <fullName evidence="2">Uncharacterized protein</fullName>
    </submittedName>
</protein>
<evidence type="ECO:0000313" key="3">
    <source>
        <dbReference type="Proteomes" id="UP001162156"/>
    </source>
</evidence>
<dbReference type="AlphaFoldDB" id="A0AAV8YGW6"/>
<dbReference type="GO" id="GO:0005684">
    <property type="term" value="C:U2-type spliceosomal complex"/>
    <property type="evidence" value="ECO:0007669"/>
    <property type="project" value="TreeGrafter"/>
</dbReference>
<dbReference type="PANTHER" id="PTHR31809">
    <property type="entry name" value="BUD13 HOMOLOG"/>
    <property type="match status" value="1"/>
</dbReference>
<feature type="region of interest" description="Disordered" evidence="1">
    <location>
        <begin position="153"/>
        <end position="194"/>
    </location>
</feature>
<keyword evidence="3" id="KW-1185">Reference proteome</keyword>
<gene>
    <name evidence="2" type="ORF">NQ314_007992</name>
</gene>
<name>A0AAV8YGW6_9CUCU</name>
<dbReference type="InterPro" id="IPR051112">
    <property type="entry name" value="CWC26_splicing_factor"/>
</dbReference>
<organism evidence="2 3">
    <name type="scientific">Rhamnusium bicolor</name>
    <dbReference type="NCBI Taxonomy" id="1586634"/>
    <lineage>
        <taxon>Eukaryota</taxon>
        <taxon>Metazoa</taxon>
        <taxon>Ecdysozoa</taxon>
        <taxon>Arthropoda</taxon>
        <taxon>Hexapoda</taxon>
        <taxon>Insecta</taxon>
        <taxon>Pterygota</taxon>
        <taxon>Neoptera</taxon>
        <taxon>Endopterygota</taxon>
        <taxon>Coleoptera</taxon>
        <taxon>Polyphaga</taxon>
        <taxon>Cucujiformia</taxon>
        <taxon>Chrysomeloidea</taxon>
        <taxon>Cerambycidae</taxon>
        <taxon>Lepturinae</taxon>
        <taxon>Rhagiini</taxon>
        <taxon>Rhamnusium</taxon>
    </lineage>
</organism>
<dbReference type="EMBL" id="JANEYF010002186">
    <property type="protein sequence ID" value="KAJ8950139.1"/>
    <property type="molecule type" value="Genomic_DNA"/>
</dbReference>
<reference evidence="2" key="1">
    <citation type="journal article" date="2023" name="Insect Mol. Biol.">
        <title>Genome sequencing provides insights into the evolution of gene families encoding plant cell wall-degrading enzymes in longhorned beetles.</title>
        <authorList>
            <person name="Shin N.R."/>
            <person name="Okamura Y."/>
            <person name="Kirsch R."/>
            <person name="Pauchet Y."/>
        </authorList>
    </citation>
    <scope>NUCLEOTIDE SEQUENCE</scope>
    <source>
        <strain evidence="2">RBIC_L_NR</strain>
    </source>
</reference>
<evidence type="ECO:0000256" key="1">
    <source>
        <dbReference type="SAM" id="MobiDB-lite"/>
    </source>
</evidence>